<evidence type="ECO:0008006" key="4">
    <source>
        <dbReference type="Google" id="ProtNLM"/>
    </source>
</evidence>
<dbReference type="AlphaFoldDB" id="A0A2T7DKV7"/>
<evidence type="ECO:0000313" key="2">
    <source>
        <dbReference type="EMBL" id="PUZ56212.1"/>
    </source>
</evidence>
<gene>
    <name evidence="2" type="ORF">GQ55_5G277700</name>
</gene>
<keyword evidence="3" id="KW-1185">Reference proteome</keyword>
<dbReference type="EMBL" id="CM009753">
    <property type="protein sequence ID" value="PUZ56212.1"/>
    <property type="molecule type" value="Genomic_DNA"/>
</dbReference>
<reference evidence="2 3" key="1">
    <citation type="submission" date="2018-04" db="EMBL/GenBank/DDBJ databases">
        <title>WGS assembly of Panicum hallii var. hallii HAL2.</title>
        <authorList>
            <person name="Lovell J."/>
            <person name="Jenkins J."/>
            <person name="Lowry D."/>
            <person name="Mamidi S."/>
            <person name="Sreedasyam A."/>
            <person name="Weng X."/>
            <person name="Barry K."/>
            <person name="Bonette J."/>
            <person name="Campitelli B."/>
            <person name="Daum C."/>
            <person name="Gordon S."/>
            <person name="Gould B."/>
            <person name="Lipzen A."/>
            <person name="MacQueen A."/>
            <person name="Palacio-Mejia J."/>
            <person name="Plott C."/>
            <person name="Shakirov E."/>
            <person name="Shu S."/>
            <person name="Yoshinaga Y."/>
            <person name="Zane M."/>
            <person name="Rokhsar D."/>
            <person name="Grimwood J."/>
            <person name="Schmutz J."/>
            <person name="Juenger T."/>
        </authorList>
    </citation>
    <scope>NUCLEOTIDE SEQUENCE [LARGE SCALE GENOMIC DNA]</scope>
    <source>
        <strain evidence="3">cv. HAL2</strain>
    </source>
</reference>
<dbReference type="InterPro" id="IPR053253">
    <property type="entry name" value="Sex_diff_modulator"/>
</dbReference>
<dbReference type="OrthoDB" id="690292at2759"/>
<feature type="region of interest" description="Disordered" evidence="1">
    <location>
        <begin position="75"/>
        <end position="94"/>
    </location>
</feature>
<protein>
    <recommendedName>
        <fullName evidence="4">DUF4283 domain-containing protein</fullName>
    </recommendedName>
</protein>
<dbReference type="Gramene" id="PUZ56212">
    <property type="protein sequence ID" value="PUZ56212"/>
    <property type="gene ID" value="GQ55_5G277700"/>
</dbReference>
<feature type="compositionally biased region" description="Polar residues" evidence="1">
    <location>
        <begin position="280"/>
        <end position="289"/>
    </location>
</feature>
<evidence type="ECO:0000313" key="3">
    <source>
        <dbReference type="Proteomes" id="UP000244336"/>
    </source>
</evidence>
<sequence>MRWTRFLHSTAASLQYAVEIDLLGIPAHAWELSSAEQLLNDHCWISGVHPATADRRDCFRVSAWCSDPALIPSEMTPEIVEPTTTAGGAHPEKRTLSYPTSIVVSPSDELASQGNPPSPGPTDDDLRGRRRRRRHNSPSATPSRRALSSPPANTGPRVSVHERLGPSQVDSIHVAADERRVHAAACMAPESRSPVTHTVMEGAAVAAYEAANTAFDGAAAATHEAVCTGNDETAAAVHEESTAFVTLGPVHLNASPTSQEPSLGDEDFLGSASGPVGPTGSASQASSLAPVTPVTPGPTSSPLARKPCSFR</sequence>
<dbReference type="PANTHER" id="PTHR33087:SF51">
    <property type="entry name" value="CCHC-TYPE DOMAIN-CONTAINING PROTEIN"/>
    <property type="match status" value="1"/>
</dbReference>
<feature type="region of interest" description="Disordered" evidence="1">
    <location>
        <begin position="251"/>
        <end position="311"/>
    </location>
</feature>
<proteinExistence type="predicted"/>
<dbReference type="Proteomes" id="UP000244336">
    <property type="component" value="Chromosome 5"/>
</dbReference>
<evidence type="ECO:0000256" key="1">
    <source>
        <dbReference type="SAM" id="MobiDB-lite"/>
    </source>
</evidence>
<accession>A0A2T7DKV7</accession>
<dbReference type="PANTHER" id="PTHR33087">
    <property type="entry name" value="OS07G0539200 PROTEIN"/>
    <property type="match status" value="1"/>
</dbReference>
<feature type="compositionally biased region" description="Polar residues" evidence="1">
    <location>
        <begin position="106"/>
        <end position="115"/>
    </location>
</feature>
<feature type="compositionally biased region" description="Low complexity" evidence="1">
    <location>
        <begin position="290"/>
        <end position="302"/>
    </location>
</feature>
<name>A0A2T7DKV7_9POAL</name>
<feature type="region of interest" description="Disordered" evidence="1">
    <location>
        <begin position="106"/>
        <end position="166"/>
    </location>
</feature>
<organism evidence="2 3">
    <name type="scientific">Panicum hallii var. hallii</name>
    <dbReference type="NCBI Taxonomy" id="1504633"/>
    <lineage>
        <taxon>Eukaryota</taxon>
        <taxon>Viridiplantae</taxon>
        <taxon>Streptophyta</taxon>
        <taxon>Embryophyta</taxon>
        <taxon>Tracheophyta</taxon>
        <taxon>Spermatophyta</taxon>
        <taxon>Magnoliopsida</taxon>
        <taxon>Liliopsida</taxon>
        <taxon>Poales</taxon>
        <taxon>Poaceae</taxon>
        <taxon>PACMAD clade</taxon>
        <taxon>Panicoideae</taxon>
        <taxon>Panicodae</taxon>
        <taxon>Paniceae</taxon>
        <taxon>Panicinae</taxon>
        <taxon>Panicum</taxon>
        <taxon>Panicum sect. Panicum</taxon>
    </lineage>
</organism>